<reference evidence="2 3" key="1">
    <citation type="submission" date="2017-07" db="EMBL/GenBank/DDBJ databases">
        <title>Leptospira spp. isolated from tropical soils.</title>
        <authorList>
            <person name="Thibeaux R."/>
            <person name="Iraola G."/>
            <person name="Ferres I."/>
            <person name="Bierque E."/>
            <person name="Girault D."/>
            <person name="Soupe-Gilbert M.-E."/>
            <person name="Picardeau M."/>
            <person name="Goarant C."/>
        </authorList>
    </citation>
    <scope>NUCLEOTIDE SEQUENCE [LARGE SCALE GENOMIC DNA]</scope>
    <source>
        <strain evidence="2 3">JW2-C-B1</strain>
    </source>
</reference>
<feature type="region of interest" description="Disordered" evidence="1">
    <location>
        <begin position="196"/>
        <end position="227"/>
    </location>
</feature>
<dbReference type="NCBIfam" id="TIGR01913">
    <property type="entry name" value="bet_lambda"/>
    <property type="match status" value="1"/>
</dbReference>
<protein>
    <submittedName>
        <fullName evidence="2">Phage recombination protein Bet</fullName>
    </submittedName>
</protein>
<evidence type="ECO:0000313" key="2">
    <source>
        <dbReference type="EMBL" id="PJZ28727.1"/>
    </source>
</evidence>
<dbReference type="Proteomes" id="UP000231919">
    <property type="component" value="Unassembled WGS sequence"/>
</dbReference>
<comment type="caution">
    <text evidence="2">The sequence shown here is derived from an EMBL/GenBank/DDBJ whole genome shotgun (WGS) entry which is preliminary data.</text>
</comment>
<dbReference type="RefSeq" id="WP_100738999.1">
    <property type="nucleotide sequence ID" value="NZ_NPDO01000018.1"/>
</dbReference>
<gene>
    <name evidence="2" type="primary">bet</name>
    <name evidence="2" type="ORF">CH378_16125</name>
</gene>
<proteinExistence type="predicted"/>
<accession>A0ABX4N5R2</accession>
<feature type="compositionally biased region" description="Basic and acidic residues" evidence="1">
    <location>
        <begin position="207"/>
        <end position="227"/>
    </location>
</feature>
<sequence>MTTTLVKETSAESNPTKAKTFDFTTEQIELLKRTVAKGTTDDEFKLFMIQCQRTGLDPFLRQIYAIKRWDSREKAYVMQVQTSIDGFRLIAHRTEKYAGQLGPWWCGPDGEWVDVWLKKEPPVAAKIGILRKDFSEPLYAVARYDAYVQKNSDGKPNAIWDKMYDNQLAKCAESLGLRKTFPNETSGIYTFEELPISETINPDPNENEEHKNNQDPEPKTKQIQTSKEKYRGLMDTIQRIQRAPNLNEEQKKTELIRLMGRWEKAKIAFPESEIHFFNDGKNELLSVLGEYGWTEHPALPEQTSVHENPEETEVPNQKQHNLVTKPVILDSKIEPVLVGANGNTGGTC</sequence>
<name>A0ABX4N5R2_9LEPT</name>
<organism evidence="2 3">
    <name type="scientific">Leptospira kmetyi</name>
    <dbReference type="NCBI Taxonomy" id="408139"/>
    <lineage>
        <taxon>Bacteria</taxon>
        <taxon>Pseudomonadati</taxon>
        <taxon>Spirochaetota</taxon>
        <taxon>Spirochaetia</taxon>
        <taxon>Leptospirales</taxon>
        <taxon>Leptospiraceae</taxon>
        <taxon>Leptospira</taxon>
    </lineage>
</organism>
<dbReference type="InterPro" id="IPR018330">
    <property type="entry name" value="RecT_fam"/>
</dbReference>
<evidence type="ECO:0000313" key="3">
    <source>
        <dbReference type="Proteomes" id="UP000231919"/>
    </source>
</evidence>
<dbReference type="InterPro" id="IPR010183">
    <property type="entry name" value="Phage_lambda_Bet"/>
</dbReference>
<dbReference type="Pfam" id="PF03837">
    <property type="entry name" value="RecT"/>
    <property type="match status" value="1"/>
</dbReference>
<keyword evidence="3" id="KW-1185">Reference proteome</keyword>
<dbReference type="EMBL" id="NPDP01000033">
    <property type="protein sequence ID" value="PJZ28727.1"/>
    <property type="molecule type" value="Genomic_DNA"/>
</dbReference>
<evidence type="ECO:0000256" key="1">
    <source>
        <dbReference type="SAM" id="MobiDB-lite"/>
    </source>
</evidence>